<dbReference type="Proteomes" id="UP000729402">
    <property type="component" value="Unassembled WGS sequence"/>
</dbReference>
<organism evidence="1 2">
    <name type="scientific">Zizania palustris</name>
    <name type="common">Northern wild rice</name>
    <dbReference type="NCBI Taxonomy" id="103762"/>
    <lineage>
        <taxon>Eukaryota</taxon>
        <taxon>Viridiplantae</taxon>
        <taxon>Streptophyta</taxon>
        <taxon>Embryophyta</taxon>
        <taxon>Tracheophyta</taxon>
        <taxon>Spermatophyta</taxon>
        <taxon>Magnoliopsida</taxon>
        <taxon>Liliopsida</taxon>
        <taxon>Poales</taxon>
        <taxon>Poaceae</taxon>
        <taxon>BOP clade</taxon>
        <taxon>Oryzoideae</taxon>
        <taxon>Oryzeae</taxon>
        <taxon>Zizaniinae</taxon>
        <taxon>Zizania</taxon>
    </lineage>
</organism>
<reference evidence="1" key="1">
    <citation type="journal article" date="2021" name="bioRxiv">
        <title>Whole Genome Assembly and Annotation of Northern Wild Rice, Zizania palustris L., Supports a Whole Genome Duplication in the Zizania Genus.</title>
        <authorList>
            <person name="Haas M."/>
            <person name="Kono T."/>
            <person name="Macchietto M."/>
            <person name="Millas R."/>
            <person name="McGilp L."/>
            <person name="Shao M."/>
            <person name="Duquette J."/>
            <person name="Hirsch C.N."/>
            <person name="Kimball J."/>
        </authorList>
    </citation>
    <scope>NUCLEOTIDE SEQUENCE</scope>
    <source>
        <tissue evidence="1">Fresh leaf tissue</tissue>
    </source>
</reference>
<dbReference type="AlphaFoldDB" id="A0A8J6C5F1"/>
<protein>
    <submittedName>
        <fullName evidence="1">Uncharacterized protein</fullName>
    </submittedName>
</protein>
<accession>A0A8J6C5F1</accession>
<proteinExistence type="predicted"/>
<gene>
    <name evidence="1" type="ORF">GUJ93_ZPchr0013g37900</name>
</gene>
<comment type="caution">
    <text evidence="1">The sequence shown here is derived from an EMBL/GenBank/DDBJ whole genome shotgun (WGS) entry which is preliminary data.</text>
</comment>
<reference evidence="1" key="2">
    <citation type="submission" date="2021-02" db="EMBL/GenBank/DDBJ databases">
        <authorList>
            <person name="Kimball J.A."/>
            <person name="Haas M.W."/>
            <person name="Macchietto M."/>
            <person name="Kono T."/>
            <person name="Duquette J."/>
            <person name="Shao M."/>
        </authorList>
    </citation>
    <scope>NUCLEOTIDE SEQUENCE</scope>
    <source>
        <tissue evidence="1">Fresh leaf tissue</tissue>
    </source>
</reference>
<name>A0A8J6C5F1_ZIZPA</name>
<keyword evidence="2" id="KW-1185">Reference proteome</keyword>
<sequence length="127" mass="14474">MNADKHCLQRFDAETLVLEFVGKLQTYLQTFALQPWPQEACANLAEKTQLMISLSHLVPSPWKFDEAGLLGTNEEEVVAVHPSRQFFSTGRGFGLWERWLEDECSRKSPDGRGNENRAATLESYIWG</sequence>
<evidence type="ECO:0000313" key="1">
    <source>
        <dbReference type="EMBL" id="KAG8100078.1"/>
    </source>
</evidence>
<dbReference type="EMBL" id="JAAALK010000079">
    <property type="protein sequence ID" value="KAG8100078.1"/>
    <property type="molecule type" value="Genomic_DNA"/>
</dbReference>
<evidence type="ECO:0000313" key="2">
    <source>
        <dbReference type="Proteomes" id="UP000729402"/>
    </source>
</evidence>